<dbReference type="Gene3D" id="3.30.70.100">
    <property type="match status" value="1"/>
</dbReference>
<feature type="domain" description="HMA" evidence="2">
    <location>
        <begin position="2"/>
        <end position="68"/>
    </location>
</feature>
<evidence type="ECO:0000259" key="2">
    <source>
        <dbReference type="PROSITE" id="PS50846"/>
    </source>
</evidence>
<dbReference type="PANTHER" id="PTHR46594:SF4">
    <property type="entry name" value="P-TYPE CATION-TRANSPORTING ATPASE"/>
    <property type="match status" value="1"/>
</dbReference>
<dbReference type="InterPro" id="IPR017969">
    <property type="entry name" value="Heavy-metal-associated_CS"/>
</dbReference>
<dbReference type="InterPro" id="IPR036163">
    <property type="entry name" value="HMA_dom_sf"/>
</dbReference>
<proteinExistence type="predicted"/>
<accession>A0A381VS80</accession>
<dbReference type="SUPFAM" id="SSF55008">
    <property type="entry name" value="HMA, heavy metal-associated domain"/>
    <property type="match status" value="1"/>
</dbReference>
<dbReference type="CDD" id="cd00371">
    <property type="entry name" value="HMA"/>
    <property type="match status" value="1"/>
</dbReference>
<dbReference type="AlphaFoldDB" id="A0A381VS80"/>
<reference evidence="3" key="1">
    <citation type="submission" date="2018-05" db="EMBL/GenBank/DDBJ databases">
        <authorList>
            <person name="Lanie J.A."/>
            <person name="Ng W.-L."/>
            <person name="Kazmierczak K.M."/>
            <person name="Andrzejewski T.M."/>
            <person name="Davidsen T.M."/>
            <person name="Wayne K.J."/>
            <person name="Tettelin H."/>
            <person name="Glass J.I."/>
            <person name="Rusch D."/>
            <person name="Podicherti R."/>
            <person name="Tsui H.-C.T."/>
            <person name="Winkler M.E."/>
        </authorList>
    </citation>
    <scope>NUCLEOTIDE SEQUENCE</scope>
</reference>
<dbReference type="Pfam" id="PF00403">
    <property type="entry name" value="HMA"/>
    <property type="match status" value="1"/>
</dbReference>
<dbReference type="PROSITE" id="PS50846">
    <property type="entry name" value="HMA_2"/>
    <property type="match status" value="1"/>
</dbReference>
<sequence>METLNWNISGMHCDGCADRLQKVLSGKAGVQSARVSFPDKQAFLEYDSSAISSYQIKDAVEKAGFEIVTA</sequence>
<dbReference type="InterPro" id="IPR006121">
    <property type="entry name" value="HMA_dom"/>
</dbReference>
<evidence type="ECO:0000256" key="1">
    <source>
        <dbReference type="ARBA" id="ARBA00022723"/>
    </source>
</evidence>
<organism evidence="3">
    <name type="scientific">marine metagenome</name>
    <dbReference type="NCBI Taxonomy" id="408172"/>
    <lineage>
        <taxon>unclassified sequences</taxon>
        <taxon>metagenomes</taxon>
        <taxon>ecological metagenomes</taxon>
    </lineage>
</organism>
<dbReference type="PANTHER" id="PTHR46594">
    <property type="entry name" value="P-TYPE CATION-TRANSPORTING ATPASE"/>
    <property type="match status" value="1"/>
</dbReference>
<evidence type="ECO:0000313" key="3">
    <source>
        <dbReference type="EMBL" id="SVA43129.1"/>
    </source>
</evidence>
<dbReference type="GO" id="GO:0046872">
    <property type="term" value="F:metal ion binding"/>
    <property type="evidence" value="ECO:0007669"/>
    <property type="project" value="UniProtKB-KW"/>
</dbReference>
<keyword evidence="1" id="KW-0479">Metal-binding</keyword>
<gene>
    <name evidence="3" type="ORF">METZ01_LOCUS95983</name>
</gene>
<protein>
    <recommendedName>
        <fullName evidence="2">HMA domain-containing protein</fullName>
    </recommendedName>
</protein>
<dbReference type="PROSITE" id="PS01047">
    <property type="entry name" value="HMA_1"/>
    <property type="match status" value="1"/>
</dbReference>
<name>A0A381VS80_9ZZZZ</name>
<dbReference type="EMBL" id="UINC01009625">
    <property type="protein sequence ID" value="SVA43129.1"/>
    <property type="molecule type" value="Genomic_DNA"/>
</dbReference>
<dbReference type="FunFam" id="3.30.70.100:FF:000001">
    <property type="entry name" value="ATPase copper transporting beta"/>
    <property type="match status" value="1"/>
</dbReference>